<comment type="caution">
    <text evidence="3">The sequence shown here is derived from an EMBL/GenBank/DDBJ whole genome shotgun (WGS) entry which is preliminary data.</text>
</comment>
<name>A0A9W8I632_9FUNG</name>
<evidence type="ECO:0000256" key="1">
    <source>
        <dbReference type="SAM" id="MobiDB-lite"/>
    </source>
</evidence>
<proteinExistence type="predicted"/>
<sequence length="189" mass="18932">MKFVALFALAAVAVAQDSSSSLDAFQQCMQDKCDGDLTNVNCQAACNGNPNPNASMIAAATECISKCNGLDHDAAIQCVTNCNNSIYNPSGVIVSDHLSAATFTDQPAPTTASSSSSKATSSNDSDADSEADSETGSGADSEGESDASDNSEASEGESDASESDEETTSGAAFKASLSAVALVAAAALF</sequence>
<dbReference type="EMBL" id="JANBUW010000126">
    <property type="protein sequence ID" value="KAJ2848862.1"/>
    <property type="molecule type" value="Genomic_DNA"/>
</dbReference>
<feature type="chain" id="PRO_5040767003" evidence="2">
    <location>
        <begin position="16"/>
        <end position="189"/>
    </location>
</feature>
<organism evidence="3 4">
    <name type="scientific">Coemansia brasiliensis</name>
    <dbReference type="NCBI Taxonomy" id="2650707"/>
    <lineage>
        <taxon>Eukaryota</taxon>
        <taxon>Fungi</taxon>
        <taxon>Fungi incertae sedis</taxon>
        <taxon>Zoopagomycota</taxon>
        <taxon>Kickxellomycotina</taxon>
        <taxon>Kickxellomycetes</taxon>
        <taxon>Kickxellales</taxon>
        <taxon>Kickxellaceae</taxon>
        <taxon>Coemansia</taxon>
    </lineage>
</organism>
<gene>
    <name evidence="3" type="ORF">IWW36_003035</name>
</gene>
<evidence type="ECO:0000313" key="4">
    <source>
        <dbReference type="Proteomes" id="UP001139887"/>
    </source>
</evidence>
<keyword evidence="2" id="KW-0732">Signal</keyword>
<reference evidence="3" key="1">
    <citation type="submission" date="2022-07" db="EMBL/GenBank/DDBJ databases">
        <title>Phylogenomic reconstructions and comparative analyses of Kickxellomycotina fungi.</title>
        <authorList>
            <person name="Reynolds N.K."/>
            <person name="Stajich J.E."/>
            <person name="Barry K."/>
            <person name="Grigoriev I.V."/>
            <person name="Crous P."/>
            <person name="Smith M.E."/>
        </authorList>
    </citation>
    <scope>NUCLEOTIDE SEQUENCE</scope>
    <source>
        <strain evidence="3">NRRL 1566</strain>
    </source>
</reference>
<evidence type="ECO:0000313" key="3">
    <source>
        <dbReference type="EMBL" id="KAJ2848862.1"/>
    </source>
</evidence>
<dbReference type="OrthoDB" id="5597238at2759"/>
<dbReference type="Proteomes" id="UP001139887">
    <property type="component" value="Unassembled WGS sequence"/>
</dbReference>
<accession>A0A9W8I632</accession>
<feature type="compositionally biased region" description="Acidic residues" evidence="1">
    <location>
        <begin position="141"/>
        <end position="167"/>
    </location>
</feature>
<dbReference type="AlphaFoldDB" id="A0A9W8I632"/>
<feature type="signal peptide" evidence="2">
    <location>
        <begin position="1"/>
        <end position="15"/>
    </location>
</feature>
<protein>
    <submittedName>
        <fullName evidence="3">Uncharacterized protein</fullName>
    </submittedName>
</protein>
<feature type="region of interest" description="Disordered" evidence="1">
    <location>
        <begin position="104"/>
        <end position="169"/>
    </location>
</feature>
<feature type="compositionally biased region" description="Low complexity" evidence="1">
    <location>
        <begin position="104"/>
        <end position="124"/>
    </location>
</feature>
<evidence type="ECO:0000256" key="2">
    <source>
        <dbReference type="SAM" id="SignalP"/>
    </source>
</evidence>
<keyword evidence="4" id="KW-1185">Reference proteome</keyword>